<comment type="subunit">
    <text evidence="20">Isoform MOCS1A and isoform MOCS1B probably form a heterooligomer.</text>
</comment>
<protein>
    <recommendedName>
        <fullName evidence="8">Molybdenum cofactor biosynthesis protein 1</fullName>
        <ecNumber evidence="6">4.1.99.22</ecNumber>
        <ecNumber evidence="7">4.6.1.17</ecNumber>
    </recommendedName>
</protein>
<dbReference type="NCBIfam" id="TIGR02666">
    <property type="entry name" value="moaA"/>
    <property type="match status" value="1"/>
</dbReference>
<feature type="domain" description="Radical SAM core" evidence="21">
    <location>
        <begin position="94"/>
        <end position="307"/>
    </location>
</feature>
<evidence type="ECO:0000256" key="16">
    <source>
        <dbReference type="ARBA" id="ARBA00023150"/>
    </source>
</evidence>
<comment type="similarity">
    <text evidence="5">In the N-terminal section; belongs to the radical SAM superfamily. MoaA family.</text>
</comment>
<dbReference type="CDD" id="cd01335">
    <property type="entry name" value="Radical_SAM"/>
    <property type="match status" value="1"/>
</dbReference>
<evidence type="ECO:0000256" key="2">
    <source>
        <dbReference type="ARBA" id="ARBA00001966"/>
    </source>
</evidence>
<dbReference type="Proteomes" id="UP001274896">
    <property type="component" value="Unassembled WGS sequence"/>
</dbReference>
<dbReference type="EC" id="4.6.1.17" evidence="7"/>
<dbReference type="AlphaFoldDB" id="A0AAE0R0N0"/>
<reference evidence="22" key="1">
    <citation type="submission" date="2023-06" db="EMBL/GenBank/DDBJ databases">
        <title>Male Hemibagrus guttatus genome.</title>
        <authorList>
            <person name="Bian C."/>
        </authorList>
    </citation>
    <scope>NUCLEOTIDE SEQUENCE</scope>
    <source>
        <strain evidence="22">Male_cb2023</strain>
        <tissue evidence="22">Muscle</tissue>
    </source>
</reference>
<keyword evidence="15" id="KW-0342">GTP-binding</keyword>
<accession>A0AAE0R0N0</accession>
<proteinExistence type="inferred from homology"/>
<keyword evidence="11" id="KW-0479">Metal-binding</keyword>
<comment type="catalytic activity">
    <reaction evidence="1">
        <text>(8S)-3',8-cyclo-7,8-dihydroguanosine 5'-triphosphate = cyclic pyranopterin phosphate + diphosphate</text>
        <dbReference type="Rhea" id="RHEA:49580"/>
        <dbReference type="ChEBI" id="CHEBI:33019"/>
        <dbReference type="ChEBI" id="CHEBI:59648"/>
        <dbReference type="ChEBI" id="CHEBI:131766"/>
        <dbReference type="EC" id="4.6.1.17"/>
    </reaction>
</comment>
<dbReference type="InterPro" id="IPR050105">
    <property type="entry name" value="MoCo_biosynth_MoaA/MoaC"/>
</dbReference>
<dbReference type="NCBIfam" id="NF006870">
    <property type="entry name" value="PRK09364.1"/>
    <property type="match status" value="1"/>
</dbReference>
<dbReference type="Pfam" id="PF01498">
    <property type="entry name" value="HTH_Tnp_Tc3_2"/>
    <property type="match status" value="1"/>
</dbReference>
<evidence type="ECO:0000256" key="7">
    <source>
        <dbReference type="ARBA" id="ARBA00012575"/>
    </source>
</evidence>
<dbReference type="InterPro" id="IPR000385">
    <property type="entry name" value="MoaA_NifB_PqqE_Fe-S-bd_CS"/>
</dbReference>
<dbReference type="CDD" id="cd21117">
    <property type="entry name" value="Twitch_MoaA"/>
    <property type="match status" value="1"/>
</dbReference>
<keyword evidence="13" id="KW-0408">Iron</keyword>
<dbReference type="SFLD" id="SFLDG01383">
    <property type="entry name" value="cyclic_pyranopterin_phosphate"/>
    <property type="match status" value="1"/>
</dbReference>
<evidence type="ECO:0000313" key="22">
    <source>
        <dbReference type="EMBL" id="KAK3537696.1"/>
    </source>
</evidence>
<dbReference type="GO" id="GO:0003677">
    <property type="term" value="F:DNA binding"/>
    <property type="evidence" value="ECO:0007669"/>
    <property type="project" value="InterPro"/>
</dbReference>
<dbReference type="SFLD" id="SFLDG01067">
    <property type="entry name" value="SPASM/twitch_domain_containing"/>
    <property type="match status" value="1"/>
</dbReference>
<dbReference type="EC" id="4.1.99.22" evidence="6"/>
<dbReference type="GO" id="GO:0015074">
    <property type="term" value="P:DNA integration"/>
    <property type="evidence" value="ECO:0007669"/>
    <property type="project" value="InterPro"/>
</dbReference>
<evidence type="ECO:0000256" key="9">
    <source>
        <dbReference type="ARBA" id="ARBA00022485"/>
    </source>
</evidence>
<dbReference type="CDD" id="cd01420">
    <property type="entry name" value="MoaC_PE"/>
    <property type="match status" value="1"/>
</dbReference>
<dbReference type="InterPro" id="IPR036522">
    <property type="entry name" value="MoaC_sf"/>
</dbReference>
<evidence type="ECO:0000256" key="12">
    <source>
        <dbReference type="ARBA" id="ARBA00022741"/>
    </source>
</evidence>
<evidence type="ECO:0000313" key="23">
    <source>
        <dbReference type="Proteomes" id="UP001274896"/>
    </source>
</evidence>
<dbReference type="PANTHER" id="PTHR22960:SF0">
    <property type="entry name" value="MOLYBDENUM COFACTOR BIOSYNTHESIS PROTEIN 1"/>
    <property type="match status" value="1"/>
</dbReference>
<dbReference type="InterPro" id="IPR013483">
    <property type="entry name" value="MoaA"/>
</dbReference>
<evidence type="ECO:0000256" key="8">
    <source>
        <dbReference type="ARBA" id="ARBA00015273"/>
    </source>
</evidence>
<name>A0AAE0R0N0_9TELE</name>
<evidence type="ECO:0000256" key="14">
    <source>
        <dbReference type="ARBA" id="ARBA00023014"/>
    </source>
</evidence>
<evidence type="ECO:0000256" key="11">
    <source>
        <dbReference type="ARBA" id="ARBA00022723"/>
    </source>
</evidence>
<dbReference type="InterPro" id="IPR047594">
    <property type="entry name" value="MoaC_bact/euk"/>
</dbReference>
<evidence type="ECO:0000256" key="13">
    <source>
        <dbReference type="ARBA" id="ARBA00023004"/>
    </source>
</evidence>
<evidence type="ECO:0000256" key="3">
    <source>
        <dbReference type="ARBA" id="ARBA00005046"/>
    </source>
</evidence>
<evidence type="ECO:0000256" key="4">
    <source>
        <dbReference type="ARBA" id="ARBA00008484"/>
    </source>
</evidence>
<dbReference type="GO" id="GO:0061799">
    <property type="term" value="F:cyclic pyranopterin monophosphate synthase activity"/>
    <property type="evidence" value="ECO:0007669"/>
    <property type="project" value="UniProtKB-EC"/>
</dbReference>
<dbReference type="PROSITE" id="PS01305">
    <property type="entry name" value="MOAA_NIFB_PQQE"/>
    <property type="match status" value="1"/>
</dbReference>
<dbReference type="PANTHER" id="PTHR22960">
    <property type="entry name" value="MOLYBDOPTERIN COFACTOR SYNTHESIS PROTEIN A"/>
    <property type="match status" value="1"/>
</dbReference>
<dbReference type="InterPro" id="IPR007197">
    <property type="entry name" value="rSAM"/>
</dbReference>
<evidence type="ECO:0000259" key="21">
    <source>
        <dbReference type="PROSITE" id="PS51918"/>
    </source>
</evidence>
<keyword evidence="23" id="KW-1185">Reference proteome</keyword>
<dbReference type="FunFam" id="3.20.20.70:FF:000117">
    <property type="entry name" value="molybdenum cofactor biosynthesis protein 1"/>
    <property type="match status" value="1"/>
</dbReference>
<keyword evidence="9" id="KW-0004">4Fe-4S</keyword>
<keyword evidence="14" id="KW-0411">Iron-sulfur</keyword>
<dbReference type="InterPro" id="IPR013785">
    <property type="entry name" value="Aldolase_TIM"/>
</dbReference>
<dbReference type="InterPro" id="IPR036388">
    <property type="entry name" value="WH-like_DNA-bd_sf"/>
</dbReference>
<dbReference type="PROSITE" id="PS51918">
    <property type="entry name" value="RADICAL_SAM"/>
    <property type="match status" value="1"/>
</dbReference>
<dbReference type="InterPro" id="IPR040064">
    <property type="entry name" value="MoaA-like"/>
</dbReference>
<keyword evidence="17" id="KW-0456">Lyase</keyword>
<evidence type="ECO:0000256" key="18">
    <source>
        <dbReference type="ARBA" id="ARBA00048697"/>
    </source>
</evidence>
<dbReference type="SMART" id="SM00729">
    <property type="entry name" value="Elp3"/>
    <property type="match status" value="1"/>
</dbReference>
<dbReference type="InterPro" id="IPR002492">
    <property type="entry name" value="Transposase_Tc1-like"/>
</dbReference>
<dbReference type="EMBL" id="JAUCMX010000008">
    <property type="protein sequence ID" value="KAK3537696.1"/>
    <property type="molecule type" value="Genomic_DNA"/>
</dbReference>
<comment type="catalytic activity">
    <reaction evidence="18">
        <text>GTP + AH2 + S-adenosyl-L-methionine = (8S)-3',8-cyclo-7,8-dihydroguanosine 5'-triphosphate + 5'-deoxyadenosine + L-methionine + A + H(+)</text>
        <dbReference type="Rhea" id="RHEA:49576"/>
        <dbReference type="ChEBI" id="CHEBI:13193"/>
        <dbReference type="ChEBI" id="CHEBI:15378"/>
        <dbReference type="ChEBI" id="CHEBI:17319"/>
        <dbReference type="ChEBI" id="CHEBI:17499"/>
        <dbReference type="ChEBI" id="CHEBI:37565"/>
        <dbReference type="ChEBI" id="CHEBI:57844"/>
        <dbReference type="ChEBI" id="CHEBI:59789"/>
        <dbReference type="ChEBI" id="CHEBI:131766"/>
        <dbReference type="EC" id="4.1.99.22"/>
    </reaction>
</comment>
<dbReference type="InterPro" id="IPR023045">
    <property type="entry name" value="MoaC"/>
</dbReference>
<dbReference type="Pfam" id="PF04055">
    <property type="entry name" value="Radical_SAM"/>
    <property type="match status" value="1"/>
</dbReference>
<comment type="function">
    <text evidence="19">Isoform MOCS1A and isoform MOCS1B probably form a complex that catalyzes the conversion of 5'-GTP to cyclic pyranopterin monophosphate (cPMP). MOCS1A catalyzes the cyclization of GTP to (8S)-3',8-cyclo-7,8-dihydroguanosine 5'-triphosphate and MOCS1B catalyzes the subsequent conversion of (8S)-3',8-cyclo-7,8-dihydroguanosine 5'-triphosphate to cPMP.</text>
</comment>
<dbReference type="Pfam" id="PF06463">
    <property type="entry name" value="Mob_synth_C"/>
    <property type="match status" value="1"/>
</dbReference>
<dbReference type="HAMAP" id="MF_01225_B">
    <property type="entry name" value="MoaA_B"/>
    <property type="match status" value="1"/>
</dbReference>
<dbReference type="SUPFAM" id="SSF55040">
    <property type="entry name" value="Molybdenum cofactor biosynthesis protein C, MoaC"/>
    <property type="match status" value="1"/>
</dbReference>
<keyword evidence="12" id="KW-0547">Nucleotide-binding</keyword>
<dbReference type="InterPro" id="IPR010505">
    <property type="entry name" value="MoaA_twitch"/>
</dbReference>
<evidence type="ECO:0000256" key="19">
    <source>
        <dbReference type="ARBA" id="ARBA00054222"/>
    </source>
</evidence>
<dbReference type="InterPro" id="IPR002820">
    <property type="entry name" value="Mopterin_CF_biosynth-C_dom"/>
</dbReference>
<evidence type="ECO:0000256" key="15">
    <source>
        <dbReference type="ARBA" id="ARBA00023134"/>
    </source>
</evidence>
<dbReference type="GO" id="GO:0005525">
    <property type="term" value="F:GTP binding"/>
    <property type="evidence" value="ECO:0007669"/>
    <property type="project" value="UniProtKB-KW"/>
</dbReference>
<sequence length="773" mass="85677">FYSGQCGRLFSANAFLPLRIVKVSSREQACKHYSRATRGEHQVKAAEASATPYTSAAASSVNLKHQSEQELTIADSRRRVLKDVLPFSAFLTDTFGRRHNYLRISLTEKCNLRCQYCMPEEGVKLSPKEQLLSTEEVLTLARLFVRQGVEKIRLTGGEPLIRPDVLNIIAEMRKMEGLKTIAVTTNGMNLARLLPGLKKAGVNLLNVSLDSLVPAKFEFIVRRKGFHKVMEGIDKAIELGYNPVKVNCVVMRGLNEDELLDFVTLTERKPLDVRFIEYMPFDGNKWNFRKMVSYAEMLDRIKQHWPSLETLPGDETGTAKAFRVPGFQGQLGFITSMSDHFCGSCNRLRITADGNLKVCLFGNSEVSLRDCLRSGASDEELLQIIGAAVGRKKKQHAGMFSISQMKNRPMILIGGHNSLRGIQSFSTSLLSNLISKRKHTMQQNVRECHNQKDACGNFSVSRHTPNQEETSDQLTHTDAHGRASMVNVGGKAVTRRTATASARVLLGDKAFSLVRANQIAKGDALAVAQLAGIMGAKQTSGLIPLCHPVSLDHTSITVELLEEGHVAVVLATCQASGRTGVEMEALTAASVAALTLYDMCKAVSRDIVITDIRLLNKTGGKRVMAKTKELTEDLRLRIVAAHKSGKGYKAISKCSEVPVATVQSIIKKYKTFRTVKNLRGRGRKPKVTPVLASRIVREVKKNPRITTKAILMNLGSAGGNISRQTVQWTLHTAGFHGRRPRRTPLLQIRHIKPTWPLQMLIWTKKKTSGLLFY</sequence>
<feature type="non-terminal residue" evidence="22">
    <location>
        <position position="1"/>
    </location>
</feature>
<comment type="cofactor">
    <cofactor evidence="2">
        <name>[4Fe-4S] cluster</name>
        <dbReference type="ChEBI" id="CHEBI:49883"/>
    </cofactor>
</comment>
<dbReference type="InterPro" id="IPR058240">
    <property type="entry name" value="rSAM_sf"/>
</dbReference>
<dbReference type="InterPro" id="IPR006638">
    <property type="entry name" value="Elp3/MiaA/NifB-like_rSAM"/>
</dbReference>
<evidence type="ECO:0000256" key="5">
    <source>
        <dbReference type="ARBA" id="ARBA00009862"/>
    </source>
</evidence>
<dbReference type="SFLD" id="SFLDG01386">
    <property type="entry name" value="main_SPASM_domain-containing"/>
    <property type="match status" value="1"/>
</dbReference>
<keyword evidence="16" id="KW-0501">Molybdenum cofactor biosynthesis</keyword>
<feature type="non-terminal residue" evidence="22">
    <location>
        <position position="773"/>
    </location>
</feature>
<dbReference type="Gene3D" id="1.10.10.10">
    <property type="entry name" value="Winged helix-like DNA-binding domain superfamily/Winged helix DNA-binding domain"/>
    <property type="match status" value="1"/>
</dbReference>
<keyword evidence="10" id="KW-0949">S-adenosyl-L-methionine</keyword>
<dbReference type="GO" id="GO:0006777">
    <property type="term" value="P:Mo-molybdopterin cofactor biosynthetic process"/>
    <property type="evidence" value="ECO:0007669"/>
    <property type="project" value="UniProtKB-KW"/>
</dbReference>
<dbReference type="Pfam" id="PF25787">
    <property type="entry name" value="HTH_SB"/>
    <property type="match status" value="1"/>
</dbReference>
<dbReference type="SUPFAM" id="SSF102114">
    <property type="entry name" value="Radical SAM enzymes"/>
    <property type="match status" value="1"/>
</dbReference>
<organism evidence="22 23">
    <name type="scientific">Hemibagrus guttatus</name>
    <dbReference type="NCBI Taxonomy" id="175788"/>
    <lineage>
        <taxon>Eukaryota</taxon>
        <taxon>Metazoa</taxon>
        <taxon>Chordata</taxon>
        <taxon>Craniata</taxon>
        <taxon>Vertebrata</taxon>
        <taxon>Euteleostomi</taxon>
        <taxon>Actinopterygii</taxon>
        <taxon>Neopterygii</taxon>
        <taxon>Teleostei</taxon>
        <taxon>Ostariophysi</taxon>
        <taxon>Siluriformes</taxon>
        <taxon>Bagridae</taxon>
        <taxon>Hemibagrus</taxon>
    </lineage>
</organism>
<comment type="pathway">
    <text evidence="3">Cofactor biosynthesis; molybdopterin biosynthesis.</text>
</comment>
<dbReference type="GO" id="GO:0061798">
    <property type="term" value="F:GTP 3',8'-cyclase activity"/>
    <property type="evidence" value="ECO:0007669"/>
    <property type="project" value="UniProtKB-EC"/>
</dbReference>
<dbReference type="Gene3D" id="3.20.20.70">
    <property type="entry name" value="Aldolase class I"/>
    <property type="match status" value="1"/>
</dbReference>
<dbReference type="GO" id="GO:0006313">
    <property type="term" value="P:DNA transposition"/>
    <property type="evidence" value="ECO:0007669"/>
    <property type="project" value="InterPro"/>
</dbReference>
<dbReference type="NCBIfam" id="TIGR00581">
    <property type="entry name" value="moaC"/>
    <property type="match status" value="1"/>
</dbReference>
<dbReference type="Gene3D" id="3.30.70.640">
    <property type="entry name" value="Molybdopterin cofactor biosynthesis C (MoaC) domain"/>
    <property type="match status" value="1"/>
</dbReference>
<dbReference type="Pfam" id="PF01967">
    <property type="entry name" value="MoaC"/>
    <property type="match status" value="1"/>
</dbReference>
<evidence type="ECO:0000256" key="20">
    <source>
        <dbReference type="ARBA" id="ARBA00063038"/>
    </source>
</evidence>
<evidence type="ECO:0000256" key="10">
    <source>
        <dbReference type="ARBA" id="ARBA00022691"/>
    </source>
</evidence>
<evidence type="ECO:0000256" key="17">
    <source>
        <dbReference type="ARBA" id="ARBA00023239"/>
    </source>
</evidence>
<dbReference type="SUPFAM" id="SSF46689">
    <property type="entry name" value="Homeodomain-like"/>
    <property type="match status" value="1"/>
</dbReference>
<dbReference type="InterPro" id="IPR009057">
    <property type="entry name" value="Homeodomain-like_sf"/>
</dbReference>
<comment type="caution">
    <text evidence="22">The sequence shown here is derived from an EMBL/GenBank/DDBJ whole genome shotgun (WGS) entry which is preliminary data.</text>
</comment>
<dbReference type="GO" id="GO:0051539">
    <property type="term" value="F:4 iron, 4 sulfur cluster binding"/>
    <property type="evidence" value="ECO:0007669"/>
    <property type="project" value="UniProtKB-KW"/>
</dbReference>
<dbReference type="SFLD" id="SFLDS00029">
    <property type="entry name" value="Radical_SAM"/>
    <property type="match status" value="1"/>
</dbReference>
<dbReference type="HAMAP" id="MF_01224_B">
    <property type="entry name" value="MoaC_B"/>
    <property type="match status" value="1"/>
</dbReference>
<dbReference type="InterPro" id="IPR057667">
    <property type="entry name" value="HTH_SB"/>
</dbReference>
<gene>
    <name evidence="22" type="ORF">QTP70_017898</name>
</gene>
<evidence type="ECO:0000256" key="1">
    <source>
        <dbReference type="ARBA" id="ARBA00001637"/>
    </source>
</evidence>
<evidence type="ECO:0000256" key="6">
    <source>
        <dbReference type="ARBA" id="ARBA00012167"/>
    </source>
</evidence>
<comment type="similarity">
    <text evidence="4">In the C-terminal section; belongs to the MoaC family.</text>
</comment>
<dbReference type="GO" id="GO:0046872">
    <property type="term" value="F:metal ion binding"/>
    <property type="evidence" value="ECO:0007669"/>
    <property type="project" value="UniProtKB-KW"/>
</dbReference>